<evidence type="ECO:0000256" key="1">
    <source>
        <dbReference type="ARBA" id="ARBA00009350"/>
    </source>
</evidence>
<dbReference type="RefSeq" id="WP_025866285.1">
    <property type="nucleotide sequence ID" value="NZ_BLAX01000001.1"/>
</dbReference>
<organism evidence="3 4">
    <name type="scientific">Prolixibacter bellariivorans</name>
    <dbReference type="NCBI Taxonomy" id="314319"/>
    <lineage>
        <taxon>Bacteria</taxon>
        <taxon>Pseudomonadati</taxon>
        <taxon>Bacteroidota</taxon>
        <taxon>Bacteroidia</taxon>
        <taxon>Marinilabiliales</taxon>
        <taxon>Prolixibacteraceae</taxon>
        <taxon>Prolixibacter</taxon>
    </lineage>
</organism>
<accession>A0A5M4B4L2</accession>
<dbReference type="Proteomes" id="UP000391834">
    <property type="component" value="Unassembled WGS sequence"/>
</dbReference>
<comment type="caution">
    <text evidence="3">The sequence shown here is derived from an EMBL/GenBank/DDBJ whole genome shotgun (WGS) entry which is preliminary data.</text>
</comment>
<dbReference type="InterPro" id="IPR013324">
    <property type="entry name" value="RNA_pol_sigma_r3/r4-like"/>
</dbReference>
<dbReference type="EMBL" id="BLAX01000001">
    <property type="protein sequence ID" value="GET34831.1"/>
    <property type="molecule type" value="Genomic_DNA"/>
</dbReference>
<keyword evidence="4" id="KW-1185">Reference proteome</keyword>
<dbReference type="OrthoDB" id="280278at2"/>
<sequence>MANRKRNRKVAMPPTMEGFKPFGVPMKNLEPVILLFEEYEAIRLIDYENLIQEEAAERMGVSRPTITRIYESARKNMATAFIEGKAILIQGGNFVSDDYWYRCNECKEVMITMKPILRCRKCHSDDLIELNAKQ</sequence>
<proteinExistence type="inferred from homology"/>
<dbReference type="PANTHER" id="PTHR37478:SF2">
    <property type="entry name" value="UPF0251 PROTEIN TK0562"/>
    <property type="match status" value="1"/>
</dbReference>
<dbReference type="HAMAP" id="MF_00674">
    <property type="entry name" value="UPF0251"/>
    <property type="match status" value="1"/>
</dbReference>
<evidence type="ECO:0000313" key="3">
    <source>
        <dbReference type="EMBL" id="GET34831.1"/>
    </source>
</evidence>
<dbReference type="SUPFAM" id="SSF88659">
    <property type="entry name" value="Sigma3 and sigma4 domains of RNA polymerase sigma factors"/>
    <property type="match status" value="1"/>
</dbReference>
<dbReference type="AlphaFoldDB" id="A0A5M4B4L2"/>
<evidence type="ECO:0000313" key="4">
    <source>
        <dbReference type="Proteomes" id="UP000391834"/>
    </source>
</evidence>
<gene>
    <name evidence="3" type="ORF">PbJCM13498_36940</name>
</gene>
<reference evidence="3 4" key="1">
    <citation type="submission" date="2019-10" db="EMBL/GenBank/DDBJ databases">
        <title>Prolixibacter strains distinguished by the presence of nitrate reductase genes were adept at nitrate-dependent anaerobic corrosion of metallic iron and carbon steel.</title>
        <authorList>
            <person name="Iino T."/>
            <person name="Shono N."/>
            <person name="Ito K."/>
            <person name="Nakamura R."/>
            <person name="Sueoka K."/>
            <person name="Harayama S."/>
            <person name="Ohkuma M."/>
        </authorList>
    </citation>
    <scope>NUCLEOTIDE SEQUENCE [LARGE SCALE GENOMIC DNA]</scope>
    <source>
        <strain evidence="3 4">JCM 13498</strain>
    </source>
</reference>
<comment type="similarity">
    <text evidence="1 2">Belongs to the UPF0251 family.</text>
</comment>
<dbReference type="PANTHER" id="PTHR37478">
    <property type="match status" value="1"/>
</dbReference>
<dbReference type="InterPro" id="IPR002852">
    <property type="entry name" value="UPF0251"/>
</dbReference>
<dbReference type="Gene3D" id="1.10.10.60">
    <property type="entry name" value="Homeodomain-like"/>
    <property type="match status" value="1"/>
</dbReference>
<dbReference type="Pfam" id="PF02001">
    <property type="entry name" value="DUF134"/>
    <property type="match status" value="1"/>
</dbReference>
<evidence type="ECO:0000256" key="2">
    <source>
        <dbReference type="HAMAP-Rule" id="MF_00674"/>
    </source>
</evidence>
<name>A0A5M4B4L2_9BACT</name>
<protein>
    <recommendedName>
        <fullName evidence="2">UPF0251 protein PbJCM13498_36940</fullName>
    </recommendedName>
</protein>